<evidence type="ECO:0000256" key="1">
    <source>
        <dbReference type="SAM" id="MobiDB-lite"/>
    </source>
</evidence>
<feature type="region of interest" description="Disordered" evidence="1">
    <location>
        <begin position="44"/>
        <end position="77"/>
    </location>
</feature>
<dbReference type="EMBL" id="KV417711">
    <property type="protein sequence ID" value="KZP08924.1"/>
    <property type="molecule type" value="Genomic_DNA"/>
</dbReference>
<reference evidence="3 4" key="1">
    <citation type="journal article" date="2016" name="Mol. Biol. Evol.">
        <title>Comparative Genomics of Early-Diverging Mushroom-Forming Fungi Provides Insights into the Origins of Lignocellulose Decay Capabilities.</title>
        <authorList>
            <person name="Nagy L.G."/>
            <person name="Riley R."/>
            <person name="Tritt A."/>
            <person name="Adam C."/>
            <person name="Daum C."/>
            <person name="Floudas D."/>
            <person name="Sun H."/>
            <person name="Yadav J.S."/>
            <person name="Pangilinan J."/>
            <person name="Larsson K.H."/>
            <person name="Matsuura K."/>
            <person name="Barry K."/>
            <person name="Labutti K."/>
            <person name="Kuo R."/>
            <person name="Ohm R.A."/>
            <person name="Bhattacharya S.S."/>
            <person name="Shirouzu T."/>
            <person name="Yoshinaga Y."/>
            <person name="Martin F.M."/>
            <person name="Grigoriev I.V."/>
            <person name="Hibbett D.S."/>
        </authorList>
    </citation>
    <scope>NUCLEOTIDE SEQUENCE [LARGE SCALE GENOMIC DNA]</scope>
    <source>
        <strain evidence="3 4">CBS 109695</strain>
    </source>
</reference>
<evidence type="ECO:0000313" key="4">
    <source>
        <dbReference type="Proteomes" id="UP000076532"/>
    </source>
</evidence>
<gene>
    <name evidence="2" type="ORF">FIBSPDRAFT_250878</name>
    <name evidence="3" type="ORF">FIBSPDRAFT_251148</name>
</gene>
<accession>A0A165XVH6</accession>
<organism evidence="3 4">
    <name type="scientific">Athelia psychrophila</name>
    <dbReference type="NCBI Taxonomy" id="1759441"/>
    <lineage>
        <taxon>Eukaryota</taxon>
        <taxon>Fungi</taxon>
        <taxon>Dikarya</taxon>
        <taxon>Basidiomycota</taxon>
        <taxon>Agaricomycotina</taxon>
        <taxon>Agaricomycetes</taxon>
        <taxon>Agaricomycetidae</taxon>
        <taxon>Atheliales</taxon>
        <taxon>Atheliaceae</taxon>
        <taxon>Athelia</taxon>
    </lineage>
</organism>
<dbReference type="AlphaFoldDB" id="A0A165XVH6"/>
<sequence length="77" mass="8164">MSDTTSLFLPLPTSSPSIIQAETYISLRYRAKSVAKVQRLQCSNSARPSHSTLSSQPSTVYAASSPQSTSLTGLCIG</sequence>
<proteinExistence type="predicted"/>
<dbReference type="Proteomes" id="UP000076532">
    <property type="component" value="Unassembled WGS sequence"/>
</dbReference>
<keyword evidence="4" id="KW-1185">Reference proteome</keyword>
<evidence type="ECO:0000313" key="2">
    <source>
        <dbReference type="EMBL" id="KZP08924.1"/>
    </source>
</evidence>
<dbReference type="EMBL" id="KV417711">
    <property type="protein sequence ID" value="KZP08940.1"/>
    <property type="molecule type" value="Genomic_DNA"/>
</dbReference>
<protein>
    <submittedName>
        <fullName evidence="3">Uncharacterized protein</fullName>
    </submittedName>
</protein>
<name>A0A165XVH6_9AGAM</name>
<evidence type="ECO:0000313" key="3">
    <source>
        <dbReference type="EMBL" id="KZP08940.1"/>
    </source>
</evidence>